<evidence type="ECO:0000256" key="7">
    <source>
        <dbReference type="ARBA" id="ARBA00022777"/>
    </source>
</evidence>
<dbReference type="PROSITE" id="PS50887">
    <property type="entry name" value="GGDEF"/>
    <property type="match status" value="1"/>
</dbReference>
<evidence type="ECO:0000256" key="5">
    <source>
        <dbReference type="ARBA" id="ARBA00022692"/>
    </source>
</evidence>
<dbReference type="Gene3D" id="3.30.70.270">
    <property type="match status" value="1"/>
</dbReference>
<comment type="subcellular location">
    <subcellularLocation>
        <location evidence="1">Cell membrane</location>
        <topology evidence="1">Multi-pass membrane protein</topology>
    </subcellularLocation>
</comment>
<dbReference type="CDD" id="cd06225">
    <property type="entry name" value="HAMP"/>
    <property type="match status" value="1"/>
</dbReference>
<keyword evidence="7" id="KW-0418">Kinase</keyword>
<dbReference type="PANTHER" id="PTHR43155:SF2">
    <property type="entry name" value="CYCLIC DI-GMP PHOSPHODIESTERASE PA4108"/>
    <property type="match status" value="1"/>
</dbReference>
<dbReference type="PROSITE" id="PS50113">
    <property type="entry name" value="PAC"/>
    <property type="match status" value="1"/>
</dbReference>
<dbReference type="InterPro" id="IPR000700">
    <property type="entry name" value="PAS-assoc_C"/>
</dbReference>
<dbReference type="InterPro" id="IPR029016">
    <property type="entry name" value="GAF-like_dom_sf"/>
</dbReference>
<keyword evidence="3" id="KW-0597">Phosphoprotein</keyword>
<dbReference type="InterPro" id="IPR037522">
    <property type="entry name" value="HD_GYP_dom"/>
</dbReference>
<dbReference type="CDD" id="cd00077">
    <property type="entry name" value="HDc"/>
    <property type="match status" value="1"/>
</dbReference>
<feature type="domain" description="GGDEF" evidence="15">
    <location>
        <begin position="890"/>
        <end position="1019"/>
    </location>
</feature>
<evidence type="ECO:0000313" key="18">
    <source>
        <dbReference type="Proteomes" id="UP000539052"/>
    </source>
</evidence>
<evidence type="ECO:0000256" key="6">
    <source>
        <dbReference type="ARBA" id="ARBA00022741"/>
    </source>
</evidence>
<dbReference type="Gene3D" id="6.10.340.10">
    <property type="match status" value="1"/>
</dbReference>
<dbReference type="PROSITE" id="PS51832">
    <property type="entry name" value="HD_GYP"/>
    <property type="match status" value="1"/>
</dbReference>
<dbReference type="InterPro" id="IPR029787">
    <property type="entry name" value="Nucleotide_cyclase"/>
</dbReference>
<evidence type="ECO:0000259" key="15">
    <source>
        <dbReference type="PROSITE" id="PS50887"/>
    </source>
</evidence>
<reference evidence="17 18" key="1">
    <citation type="submission" date="2020-03" db="EMBL/GenBank/DDBJ databases">
        <title>Genome Sequence of industrial isolate, B5A.</title>
        <authorList>
            <person name="Sharma S."/>
            <person name="Patil P.B."/>
            <person name="Korpole S."/>
        </authorList>
    </citation>
    <scope>NUCLEOTIDE SEQUENCE [LARGE SCALE GENOMIC DNA]</scope>
    <source>
        <strain evidence="17 18">PI-S10-B5A</strain>
    </source>
</reference>
<dbReference type="SUPFAM" id="SSF158472">
    <property type="entry name" value="HAMP domain-like"/>
    <property type="match status" value="1"/>
</dbReference>
<evidence type="ECO:0000256" key="8">
    <source>
        <dbReference type="ARBA" id="ARBA00022840"/>
    </source>
</evidence>
<feature type="domain" description="HD-GYP" evidence="16">
    <location>
        <begin position="1011"/>
        <end position="1202"/>
    </location>
</feature>
<dbReference type="PROSITE" id="PS50112">
    <property type="entry name" value="PAS"/>
    <property type="match status" value="1"/>
</dbReference>
<organism evidence="17 18">
    <name type="scientific">Lacrimispora defluvii</name>
    <dbReference type="NCBI Taxonomy" id="2719233"/>
    <lineage>
        <taxon>Bacteria</taxon>
        <taxon>Bacillati</taxon>
        <taxon>Bacillota</taxon>
        <taxon>Clostridia</taxon>
        <taxon>Lachnospirales</taxon>
        <taxon>Lachnospiraceae</taxon>
        <taxon>Lacrimispora</taxon>
    </lineage>
</organism>
<dbReference type="RefSeq" id="WP_170821761.1">
    <property type="nucleotide sequence ID" value="NZ_JAAOXG010000021.1"/>
</dbReference>
<name>A0ABX1VQ47_9FIRM</name>
<dbReference type="SUPFAM" id="SSF55073">
    <property type="entry name" value="Nucleotide cyclase"/>
    <property type="match status" value="1"/>
</dbReference>
<dbReference type="SMART" id="SM00091">
    <property type="entry name" value="PAS"/>
    <property type="match status" value="2"/>
</dbReference>
<dbReference type="Pfam" id="PF00990">
    <property type="entry name" value="GGDEF"/>
    <property type="match status" value="1"/>
</dbReference>
<keyword evidence="4" id="KW-0808">Transferase</keyword>
<evidence type="ECO:0000259" key="13">
    <source>
        <dbReference type="PROSITE" id="PS50113"/>
    </source>
</evidence>
<feature type="domain" description="HAMP" evidence="14">
    <location>
        <begin position="366"/>
        <end position="418"/>
    </location>
</feature>
<evidence type="ECO:0000256" key="10">
    <source>
        <dbReference type="ARBA" id="ARBA00023012"/>
    </source>
</evidence>
<dbReference type="Pfam" id="PF02743">
    <property type="entry name" value="dCache_1"/>
    <property type="match status" value="1"/>
</dbReference>
<dbReference type="SMART" id="SM00065">
    <property type="entry name" value="GAF"/>
    <property type="match status" value="1"/>
</dbReference>
<evidence type="ECO:0000256" key="11">
    <source>
        <dbReference type="ARBA" id="ARBA00023136"/>
    </source>
</evidence>
<dbReference type="InterPro" id="IPR003660">
    <property type="entry name" value="HAMP_dom"/>
</dbReference>
<dbReference type="Gene3D" id="3.30.450.40">
    <property type="match status" value="1"/>
</dbReference>
<dbReference type="InterPro" id="IPR013656">
    <property type="entry name" value="PAS_4"/>
</dbReference>
<dbReference type="NCBIfam" id="TIGR00229">
    <property type="entry name" value="sensory_box"/>
    <property type="match status" value="1"/>
</dbReference>
<dbReference type="NCBIfam" id="TIGR00254">
    <property type="entry name" value="GGDEF"/>
    <property type="match status" value="1"/>
</dbReference>
<evidence type="ECO:0000313" key="17">
    <source>
        <dbReference type="EMBL" id="NNJ30582.1"/>
    </source>
</evidence>
<dbReference type="Pfam" id="PF13185">
    <property type="entry name" value="GAF_2"/>
    <property type="match status" value="1"/>
</dbReference>
<dbReference type="InterPro" id="IPR000014">
    <property type="entry name" value="PAS"/>
</dbReference>
<keyword evidence="8" id="KW-0067">ATP-binding</keyword>
<comment type="caution">
    <text evidence="17">The sequence shown here is derived from an EMBL/GenBank/DDBJ whole genome shotgun (WGS) entry which is preliminary data.</text>
</comment>
<sequence>MQKMFFALTKMAKSPRDTSMHKRFTIPSVLQLIITIGLIGFFLIQAGMNSSQLILTELQQQMMRQVSDQLSQRMQTAERLNQMHADLLQRGILDLESAAERERYFGSYLKSYPDVAMTFIGRPDGSFYGARRTPDGEIQVVRNDSTTQGASWYYRIASSGEAAEKIEEFPNFDPRTRPWYTKAAEAGEPVFSDVYSHFVFHEPTISASHPIYDQNGQLIGVFGVDYLLSWLGDTLGSLPIGASGQVFVTDNTGMLIATSFDGPSYQVSEGVSRLIPAKESSSALIQAALNLQEEEYDKSLPGFTVAGEKYFVGLSNYQEHGVNWNIYVVSAEDDFLGGVKQAVMQTVIILAASLLISVFLMSWIGRRVTRPIVALSKAADELARGNRTHIPDYGRKDEIGALTRSFNEMGLQLTNMVSHLEDEVATRTQALKERNEELRQLNELRETFFNADTSLVFLKDEQMKYVFVNKALKDFFQRPYDEIIGCDDSTLVDAETAEIWTKADLDVLAQHRLVTTTATWNNRVFRDTKFPVRMLNGSFGVGAYISDITEEYEQQQNRERMMKGNELLLDVLGRSFNSTQEQLDYALHGLLKLSGSQYGYIYFYNEEKEEFILNSWTQGVMEECSVHGEPKIYQLVNTGIWGEVVRQRKPIIVNDFDAPNPQKKGYPKGHVALKRFMSVPVIIDDKIVAVVGFGNKQTDYNDTDVYEMTVLMSGVWNAVQRRESVETLAYERGKYYQTLLSIGDGVIVIDRNKNIEMLNEVACRLTGWRLDEAAGVHYKEVFALSHEQEGFTIDDPIEKVFLTGEAQELGNHAILTSKNGVKYHLEDSAAPIKDEKGFLAGVVLVFRDVTEKKEQRNKIEYMSFHDSLTGLYNRRFFEEELHRIDTERNLPVSILMGDVNGLKLTNDIFGHAFGDILLERVAEVMKSVCRADDIIARWGGDEFVLLLPKTSPEEAQIIVGRIKKEVSVQQIRAIGCSISIGYDTKSEMSEDIIRTLGNAEARMYSTKTLERNDVQDRELDAIINSLNKISERESQHAVRVSSLSQKLGRALQLPESNVQMVMEAGRLHDIGKIVLDPKLLKKGYQLSPAEWNEINQHPVVGYRILNSFDDTLELAEAVLSHHENWDGSGYPKGLSGEKIPLLARILSVAESYDRMTYTPDVTSAKSPTEAIQELQRRAGTQFDPDIVAAFVELFRAGDGLER</sequence>
<keyword evidence="6" id="KW-0547">Nucleotide-binding</keyword>
<dbReference type="SUPFAM" id="SSF109604">
    <property type="entry name" value="HD-domain/PDEase-like"/>
    <property type="match status" value="1"/>
</dbReference>
<dbReference type="InterPro" id="IPR003607">
    <property type="entry name" value="HD/PDEase_dom"/>
</dbReference>
<dbReference type="InterPro" id="IPR003018">
    <property type="entry name" value="GAF"/>
</dbReference>
<evidence type="ECO:0000256" key="2">
    <source>
        <dbReference type="ARBA" id="ARBA00022475"/>
    </source>
</evidence>
<evidence type="ECO:0000256" key="4">
    <source>
        <dbReference type="ARBA" id="ARBA00022679"/>
    </source>
</evidence>
<dbReference type="SUPFAM" id="SSF103190">
    <property type="entry name" value="Sensory domain-like"/>
    <property type="match status" value="1"/>
</dbReference>
<keyword evidence="9" id="KW-1133">Transmembrane helix</keyword>
<dbReference type="SUPFAM" id="SSF55781">
    <property type="entry name" value="GAF domain-like"/>
    <property type="match status" value="1"/>
</dbReference>
<dbReference type="InterPro" id="IPR000160">
    <property type="entry name" value="GGDEF_dom"/>
</dbReference>
<evidence type="ECO:0000256" key="9">
    <source>
        <dbReference type="ARBA" id="ARBA00022989"/>
    </source>
</evidence>
<evidence type="ECO:0000256" key="3">
    <source>
        <dbReference type="ARBA" id="ARBA00022553"/>
    </source>
</evidence>
<dbReference type="InterPro" id="IPR029151">
    <property type="entry name" value="Sensor-like_sf"/>
</dbReference>
<evidence type="ECO:0000259" key="12">
    <source>
        <dbReference type="PROSITE" id="PS50112"/>
    </source>
</evidence>
<dbReference type="Proteomes" id="UP000539052">
    <property type="component" value="Unassembled WGS sequence"/>
</dbReference>
<dbReference type="InterPro" id="IPR033479">
    <property type="entry name" value="dCache_1"/>
</dbReference>
<keyword evidence="18" id="KW-1185">Reference proteome</keyword>
<dbReference type="InterPro" id="IPR035965">
    <property type="entry name" value="PAS-like_dom_sf"/>
</dbReference>
<dbReference type="CDD" id="cd01949">
    <property type="entry name" value="GGDEF"/>
    <property type="match status" value="1"/>
</dbReference>
<keyword evidence="10" id="KW-0902">Two-component regulatory system</keyword>
<feature type="domain" description="PAS" evidence="12">
    <location>
        <begin position="731"/>
        <end position="804"/>
    </location>
</feature>
<dbReference type="CDD" id="cd12913">
    <property type="entry name" value="PDC1_MCP_like"/>
    <property type="match status" value="1"/>
</dbReference>
<dbReference type="SMART" id="SM00267">
    <property type="entry name" value="GGDEF"/>
    <property type="match status" value="1"/>
</dbReference>
<dbReference type="CDD" id="cd00130">
    <property type="entry name" value="PAS"/>
    <property type="match status" value="1"/>
</dbReference>
<dbReference type="PANTHER" id="PTHR43155">
    <property type="entry name" value="CYCLIC DI-GMP PHOSPHODIESTERASE PA4108-RELATED"/>
    <property type="match status" value="1"/>
</dbReference>
<dbReference type="PROSITE" id="PS50885">
    <property type="entry name" value="HAMP"/>
    <property type="match status" value="1"/>
</dbReference>
<gene>
    <name evidence="17" type="ORF">G9470_12385</name>
</gene>
<keyword evidence="5" id="KW-0812">Transmembrane</keyword>
<dbReference type="EMBL" id="JAAOXG010000021">
    <property type="protein sequence ID" value="NNJ30582.1"/>
    <property type="molecule type" value="Genomic_DNA"/>
</dbReference>
<keyword evidence="11" id="KW-0472">Membrane</keyword>
<dbReference type="Gene3D" id="3.30.450.20">
    <property type="entry name" value="PAS domain"/>
    <property type="match status" value="3"/>
</dbReference>
<accession>A0ABX1VQ47</accession>
<dbReference type="Pfam" id="PF13487">
    <property type="entry name" value="HD_5"/>
    <property type="match status" value="1"/>
</dbReference>
<evidence type="ECO:0000259" key="14">
    <source>
        <dbReference type="PROSITE" id="PS50885"/>
    </source>
</evidence>
<proteinExistence type="predicted"/>
<keyword evidence="2" id="KW-1003">Cell membrane</keyword>
<evidence type="ECO:0000256" key="1">
    <source>
        <dbReference type="ARBA" id="ARBA00004651"/>
    </source>
</evidence>
<feature type="domain" description="PAC" evidence="13">
    <location>
        <begin position="808"/>
        <end position="861"/>
    </location>
</feature>
<dbReference type="SMART" id="SM00304">
    <property type="entry name" value="HAMP"/>
    <property type="match status" value="1"/>
</dbReference>
<evidence type="ECO:0000259" key="16">
    <source>
        <dbReference type="PROSITE" id="PS51832"/>
    </source>
</evidence>
<dbReference type="Pfam" id="PF00672">
    <property type="entry name" value="HAMP"/>
    <property type="match status" value="1"/>
</dbReference>
<dbReference type="Pfam" id="PF08448">
    <property type="entry name" value="PAS_4"/>
    <property type="match status" value="2"/>
</dbReference>
<dbReference type="SUPFAM" id="SSF55785">
    <property type="entry name" value="PYP-like sensor domain (PAS domain)"/>
    <property type="match status" value="2"/>
</dbReference>
<protein>
    <submittedName>
        <fullName evidence="17">Diguanylate cyclase</fullName>
    </submittedName>
</protein>
<dbReference type="InterPro" id="IPR043128">
    <property type="entry name" value="Rev_trsase/Diguanyl_cyclase"/>
</dbReference>
<dbReference type="Gene3D" id="1.10.3210.10">
    <property type="entry name" value="Hypothetical protein af1432"/>
    <property type="match status" value="1"/>
</dbReference>